<reference evidence="1" key="1">
    <citation type="submission" date="2021-06" db="EMBL/GenBank/DDBJ databases">
        <authorList>
            <person name="Kallberg Y."/>
            <person name="Tangrot J."/>
            <person name="Rosling A."/>
        </authorList>
    </citation>
    <scope>NUCLEOTIDE SEQUENCE</scope>
    <source>
        <strain evidence="1">IL203A</strain>
    </source>
</reference>
<protein>
    <submittedName>
        <fullName evidence="1">3934_t:CDS:1</fullName>
    </submittedName>
</protein>
<dbReference type="Proteomes" id="UP000789702">
    <property type="component" value="Unassembled WGS sequence"/>
</dbReference>
<sequence>MADSDSSTNNDTSNNEYDDAANDSSSDLQYFTFKHNNHGETRINYTIDYEDLFMIEEQDYITDYVTDSEDLVMTDYATDSKYEESAKSTYKRNEKYRAELPGFDQMENVNELHRSYAILPYEIQQGTISGRIWHLLTLKELKIWIAIVIYMGVHKIYHIDNLWNSDEQEAIYIEPLVSHFRDTFKKLYIPSLQVSVDKIIVHIFGQSIHTVKMKNKPISKGNKIYSLCDAGYIYIFMFSFRVEDNKELELITNINKAGCIVYHLANQLPQEKTFHIYMDNYFSSISLFKYLHENNLGACGTVRTNSSKFSRELKINNAYLLD</sequence>
<proteinExistence type="predicted"/>
<organism evidence="1 2">
    <name type="scientific">Dentiscutata heterogama</name>
    <dbReference type="NCBI Taxonomy" id="1316150"/>
    <lineage>
        <taxon>Eukaryota</taxon>
        <taxon>Fungi</taxon>
        <taxon>Fungi incertae sedis</taxon>
        <taxon>Mucoromycota</taxon>
        <taxon>Glomeromycotina</taxon>
        <taxon>Glomeromycetes</taxon>
        <taxon>Diversisporales</taxon>
        <taxon>Gigasporaceae</taxon>
        <taxon>Dentiscutata</taxon>
    </lineage>
</organism>
<dbReference type="EMBL" id="CAJVPU010004141">
    <property type="protein sequence ID" value="CAG8528442.1"/>
    <property type="molecule type" value="Genomic_DNA"/>
</dbReference>
<name>A0ACA9LHD3_9GLOM</name>
<comment type="caution">
    <text evidence="1">The sequence shown here is derived from an EMBL/GenBank/DDBJ whole genome shotgun (WGS) entry which is preliminary data.</text>
</comment>
<gene>
    <name evidence="1" type="ORF">DHETER_LOCUS4255</name>
</gene>
<evidence type="ECO:0000313" key="2">
    <source>
        <dbReference type="Proteomes" id="UP000789702"/>
    </source>
</evidence>
<evidence type="ECO:0000313" key="1">
    <source>
        <dbReference type="EMBL" id="CAG8528442.1"/>
    </source>
</evidence>
<accession>A0ACA9LHD3</accession>
<keyword evidence="2" id="KW-1185">Reference proteome</keyword>